<dbReference type="NCBIfam" id="TIGR01409">
    <property type="entry name" value="TAT_signal_seq"/>
    <property type="match status" value="1"/>
</dbReference>
<accession>A0A7R6SSJ9</accession>
<gene>
    <name evidence="3" type="ORF">AMJAP_1130</name>
</gene>
<evidence type="ECO:0000259" key="2">
    <source>
        <dbReference type="Pfam" id="PF13501"/>
    </source>
</evidence>
<dbReference type="AlphaFoldDB" id="A0A7R6SSJ9"/>
<evidence type="ECO:0000313" key="4">
    <source>
        <dbReference type="Proteomes" id="UP000595663"/>
    </source>
</evidence>
<feature type="domain" description="Ig-like SoxY" evidence="2">
    <location>
        <begin position="47"/>
        <end position="149"/>
    </location>
</feature>
<dbReference type="InterPro" id="IPR038162">
    <property type="entry name" value="SoxY_sf"/>
</dbReference>
<dbReference type="EMBL" id="AP014545">
    <property type="protein sequence ID" value="BBB25725.1"/>
    <property type="molecule type" value="Genomic_DNA"/>
</dbReference>
<protein>
    <submittedName>
        <fullName evidence="3">Sulfur-oxidizing protein SoxY</fullName>
    </submittedName>
</protein>
<name>A0A7R6SSJ9_9GAMM</name>
<dbReference type="InterPro" id="IPR019546">
    <property type="entry name" value="TAT_signal_bac_arc"/>
</dbReference>
<keyword evidence="1" id="KW-0732">Signal</keyword>
<dbReference type="Pfam" id="PF13501">
    <property type="entry name" value="SoxY"/>
    <property type="match status" value="1"/>
</dbReference>
<dbReference type="NCBIfam" id="TIGR04488">
    <property type="entry name" value="SoxY_true_GGCGG"/>
    <property type="match status" value="1"/>
</dbReference>
<keyword evidence="4" id="KW-1185">Reference proteome</keyword>
<sequence>MMNRRKVIKALATGGALIGASVLMPGLAFAGWNKEAFSSENQSMAMKALLGAEPAESAEINLKAPSIAENGAVVPVTVKTGAANVESISIFVEGNPTPLVAEFMIPAGTKAEVSTRIRMGKTSNITAVVKADGQLLSASQETKVTIGGCGG</sequence>
<proteinExistence type="predicted"/>
<dbReference type="PIRSF" id="PIRSF010312">
    <property type="entry name" value="Sulphur_oxidation_SoxY"/>
    <property type="match status" value="1"/>
</dbReference>
<dbReference type="InterPro" id="IPR006311">
    <property type="entry name" value="TAT_signal"/>
</dbReference>
<organism evidence="3 4">
    <name type="scientific">Amphritea japonica ATCC BAA-1530</name>
    <dbReference type="NCBI Taxonomy" id="1278309"/>
    <lineage>
        <taxon>Bacteria</taxon>
        <taxon>Pseudomonadati</taxon>
        <taxon>Pseudomonadota</taxon>
        <taxon>Gammaproteobacteria</taxon>
        <taxon>Oceanospirillales</taxon>
        <taxon>Oceanospirillaceae</taxon>
        <taxon>Amphritea</taxon>
    </lineage>
</organism>
<dbReference type="KEGG" id="ajp:AMJAP_1130"/>
<dbReference type="PROSITE" id="PS51318">
    <property type="entry name" value="TAT"/>
    <property type="match status" value="1"/>
</dbReference>
<reference evidence="3 4" key="1">
    <citation type="journal article" date="2008" name="Int. J. Syst. Evol. Microbiol.">
        <title>Amphritea japonica sp. nov. and Amphritea balenae sp. nov., isolated from the sediment adjacent to sperm whale carcasses off Kagoshima, Japan.</title>
        <authorList>
            <person name="Miyazaki M."/>
            <person name="Nogi Y."/>
            <person name="Fujiwara Y."/>
            <person name="Kawato M."/>
            <person name="Nagahama T."/>
            <person name="Kubokawa K."/>
            <person name="Horikoshi K."/>
        </authorList>
    </citation>
    <scope>NUCLEOTIDE SEQUENCE [LARGE SCALE GENOMIC DNA]</scope>
    <source>
        <strain evidence="3 4">ATCC BAA-1530</strain>
    </source>
</reference>
<evidence type="ECO:0000313" key="3">
    <source>
        <dbReference type="EMBL" id="BBB25725.1"/>
    </source>
</evidence>
<dbReference type="RefSeq" id="WP_019621321.1">
    <property type="nucleotide sequence ID" value="NZ_AP014545.1"/>
</dbReference>
<dbReference type="Gene3D" id="2.60.40.2470">
    <property type="entry name" value="SoxY domain"/>
    <property type="match status" value="1"/>
</dbReference>
<evidence type="ECO:0000256" key="1">
    <source>
        <dbReference type="ARBA" id="ARBA00022729"/>
    </source>
</evidence>
<dbReference type="Proteomes" id="UP000595663">
    <property type="component" value="Chromosome"/>
</dbReference>
<dbReference type="InterPro" id="IPR032711">
    <property type="entry name" value="SoxY"/>
</dbReference>
<dbReference type="InterPro" id="IPR016568">
    <property type="entry name" value="Sulphur_oxidation_SoxY"/>
</dbReference>